<dbReference type="SUPFAM" id="SSF52540">
    <property type="entry name" value="P-loop containing nucleoside triphosphate hydrolases"/>
    <property type="match status" value="1"/>
</dbReference>
<sequence>MTAPLRGRNNKSISEAATAKWAEADLVSAHSYVDGQIWLGTIPQPTDEANALIEDIRAFVDRLNETETLNPAWRDARLREAEVYCEKLERTGYQPIGVGPNEDRHGVLLAATRSGKLTSILAQNLMNYAGSVLASDSKGELARLFANRRGHGSEHCDGLGQQVHVIDPYRVSSVSEDLYAGFNPLQDLHPDDPLLIEKAASIADMLIIRGDPKNVHFDDNARIFVKAVILFVVYEYQDLPQYKNLLTVRDLIVNGARAQMEADFAAREAATGETITDRPSAFMYLLDLMKEYQE</sequence>
<dbReference type="InterPro" id="IPR003688">
    <property type="entry name" value="TraG/VirD4"/>
</dbReference>
<dbReference type="InParanoid" id="A0A371RFR7"/>
<dbReference type="OrthoDB" id="9759295at2"/>
<proteinExistence type="predicted"/>
<accession>A0A371RFR7</accession>
<dbReference type="InterPro" id="IPR027417">
    <property type="entry name" value="P-loop_NTPase"/>
</dbReference>
<dbReference type="AlphaFoldDB" id="A0A371RFR7"/>
<dbReference type="RefSeq" id="WP_116390915.1">
    <property type="nucleotide sequence ID" value="NZ_QUQO01000001.1"/>
</dbReference>
<name>A0A371RFR7_9PROT</name>
<evidence type="ECO:0000313" key="2">
    <source>
        <dbReference type="Proteomes" id="UP000264589"/>
    </source>
</evidence>
<evidence type="ECO:0000313" key="1">
    <source>
        <dbReference type="EMBL" id="RFB04287.1"/>
    </source>
</evidence>
<protein>
    <submittedName>
        <fullName evidence="1">Uncharacterized protein</fullName>
    </submittedName>
</protein>
<organism evidence="1 2">
    <name type="scientific">Parvularcula marina</name>
    <dbReference type="NCBI Taxonomy" id="2292771"/>
    <lineage>
        <taxon>Bacteria</taxon>
        <taxon>Pseudomonadati</taxon>
        <taxon>Pseudomonadota</taxon>
        <taxon>Alphaproteobacteria</taxon>
        <taxon>Parvularculales</taxon>
        <taxon>Parvularculaceae</taxon>
        <taxon>Parvularcula</taxon>
    </lineage>
</organism>
<gene>
    <name evidence="1" type="ORF">DX908_02690</name>
</gene>
<comment type="caution">
    <text evidence="1">The sequence shown here is derived from an EMBL/GenBank/DDBJ whole genome shotgun (WGS) entry which is preliminary data.</text>
</comment>
<dbReference type="GO" id="GO:0016020">
    <property type="term" value="C:membrane"/>
    <property type="evidence" value="ECO:0007669"/>
    <property type="project" value="InterPro"/>
</dbReference>
<dbReference type="Pfam" id="PF02534">
    <property type="entry name" value="T4SS-DNA_transf"/>
    <property type="match status" value="1"/>
</dbReference>
<dbReference type="EMBL" id="QUQO01000001">
    <property type="protein sequence ID" value="RFB04287.1"/>
    <property type="molecule type" value="Genomic_DNA"/>
</dbReference>
<dbReference type="Proteomes" id="UP000264589">
    <property type="component" value="Unassembled WGS sequence"/>
</dbReference>
<keyword evidence="2" id="KW-1185">Reference proteome</keyword>
<reference evidence="1 2" key="1">
    <citation type="submission" date="2018-08" db="EMBL/GenBank/DDBJ databases">
        <title>Parvularcula sp. SM1705, isolated from surface water of the South Sea China.</title>
        <authorList>
            <person name="Sun L."/>
        </authorList>
    </citation>
    <scope>NUCLEOTIDE SEQUENCE [LARGE SCALE GENOMIC DNA]</scope>
    <source>
        <strain evidence="1 2">SM1705</strain>
    </source>
</reference>